<reference evidence="9" key="1">
    <citation type="submission" date="2022-02" db="EMBL/GenBank/DDBJ databases">
        <title>Atlantic sturgeon de novo genome assembly.</title>
        <authorList>
            <person name="Stock M."/>
            <person name="Klopp C."/>
            <person name="Guiguen Y."/>
            <person name="Cabau C."/>
            <person name="Parinello H."/>
            <person name="Santidrian Yebra-Pimentel E."/>
            <person name="Kuhl H."/>
            <person name="Dirks R.P."/>
            <person name="Guessner J."/>
            <person name="Wuertz S."/>
            <person name="Du K."/>
            <person name="Schartl M."/>
        </authorList>
    </citation>
    <scope>NUCLEOTIDE SEQUENCE</scope>
    <source>
        <strain evidence="9">STURGEONOMICS-FGT-2020</strain>
        <tissue evidence="9">Whole blood</tissue>
    </source>
</reference>
<comment type="caution">
    <text evidence="9">The sequence shown here is derived from an EMBL/GenBank/DDBJ whole genome shotgun (WGS) entry which is preliminary data.</text>
</comment>
<accession>A0AAD8CQ04</accession>
<evidence type="ECO:0000313" key="9">
    <source>
        <dbReference type="EMBL" id="KAK1155549.1"/>
    </source>
</evidence>
<evidence type="ECO:0000256" key="5">
    <source>
        <dbReference type="ARBA" id="ARBA00022692"/>
    </source>
</evidence>
<proteinExistence type="inferred from homology"/>
<feature type="transmembrane region" description="Helical" evidence="8">
    <location>
        <begin position="23"/>
        <end position="40"/>
    </location>
</feature>
<sequence length="601" mass="67856">MKDSNSPLRVHERRTRSWNIKKFVFFGCVLALELILIFIYDKSRLQTAKPVKNTNACEIPVSSDDRPLKTIVPVKNAQDNVIPVSSDGHPLKTIVPVKNAQDNVIPVSSNERPLKTIVPVKNSQDNVIPVSSDDHPLKTIVPVKNAQDNVIPVSSDDHPLKTIVPVKNSQDNVIPVSSDDHPLKTIVPVKNAQDNVIPVSSDDHPLKTIVPVKNAQDNVIPVSSDDRPLKTIIPVKNAQAFVISAYFDDRFPPPVVRIIGIVDRQQSNKRLYCHLRFHNKTISVEAEVDIHSDHFGFRYGTADLKCKCPGITLNSSVSMTTSPQNNASAPGLSIRNIMKGKPSHFTYEFAVCISVMFRNYSNVLHFIQTIEMHRLLGVQKVFIYKTSSSRELDKVLGHYIKEGIVEVIPWQITSFIDVSSSWKTTAGGELHYNGQLAALNDCVYRNMYTSRYVALTDLDEIIMPHRHSDWGELMKFLEKQHPNKEGFLFDEHHFCNSVDGNRFAYKEWNNVPGVNILRHVYSETVNRSSNARKMILNPRTVVQTSVHSLPPDVSKIVHVRVSLQGQLSKEALIRDTKLWEYADEVIKKTNKVIKRLIESES</sequence>
<dbReference type="GO" id="GO:0016020">
    <property type="term" value="C:membrane"/>
    <property type="evidence" value="ECO:0007669"/>
    <property type="project" value="UniProtKB-SubCell"/>
</dbReference>
<keyword evidence="7 8" id="KW-0472">Membrane</keyword>
<dbReference type="AlphaFoldDB" id="A0AAD8CQ04"/>
<evidence type="ECO:0000256" key="4">
    <source>
        <dbReference type="ARBA" id="ARBA00022679"/>
    </source>
</evidence>
<gene>
    <name evidence="9" type="primary">F13G3.3</name>
    <name evidence="9" type="ORF">AOXY_G26911</name>
</gene>
<dbReference type="InterPro" id="IPR008166">
    <property type="entry name" value="Glyco_transf_92"/>
</dbReference>
<evidence type="ECO:0000256" key="2">
    <source>
        <dbReference type="ARBA" id="ARBA00007647"/>
    </source>
</evidence>
<dbReference type="EC" id="2.4.1.-" evidence="8"/>
<comment type="subcellular location">
    <subcellularLocation>
        <location evidence="1">Membrane</location>
        <topology evidence="1">Single-pass membrane protein</topology>
    </subcellularLocation>
</comment>
<protein>
    <recommendedName>
        <fullName evidence="8">Glycosyltransferase family 92 protein</fullName>
        <ecNumber evidence="8">2.4.1.-</ecNumber>
    </recommendedName>
</protein>
<keyword evidence="5 8" id="KW-0812">Transmembrane</keyword>
<evidence type="ECO:0000256" key="6">
    <source>
        <dbReference type="ARBA" id="ARBA00022989"/>
    </source>
</evidence>
<dbReference type="GO" id="GO:0005737">
    <property type="term" value="C:cytoplasm"/>
    <property type="evidence" value="ECO:0007669"/>
    <property type="project" value="TreeGrafter"/>
</dbReference>
<dbReference type="PANTHER" id="PTHR21461:SF69">
    <property type="entry name" value="GLYCOSYLTRANSFERASE FAMILY 92 PROTEIN"/>
    <property type="match status" value="1"/>
</dbReference>
<dbReference type="Pfam" id="PF01697">
    <property type="entry name" value="Glyco_transf_92"/>
    <property type="match status" value="1"/>
</dbReference>
<dbReference type="EMBL" id="JAGXEW010000030">
    <property type="protein sequence ID" value="KAK1155549.1"/>
    <property type="molecule type" value="Genomic_DNA"/>
</dbReference>
<evidence type="ECO:0000256" key="1">
    <source>
        <dbReference type="ARBA" id="ARBA00004167"/>
    </source>
</evidence>
<evidence type="ECO:0000256" key="7">
    <source>
        <dbReference type="ARBA" id="ARBA00023136"/>
    </source>
</evidence>
<dbReference type="GO" id="GO:0016757">
    <property type="term" value="F:glycosyltransferase activity"/>
    <property type="evidence" value="ECO:0007669"/>
    <property type="project" value="UniProtKB-UniRule"/>
</dbReference>
<comment type="similarity">
    <text evidence="2 8">Belongs to the glycosyltransferase 92 family.</text>
</comment>
<keyword evidence="6 8" id="KW-1133">Transmembrane helix</keyword>
<evidence type="ECO:0000256" key="8">
    <source>
        <dbReference type="RuleBase" id="RU366017"/>
    </source>
</evidence>
<evidence type="ECO:0000313" key="10">
    <source>
        <dbReference type="Proteomes" id="UP001230051"/>
    </source>
</evidence>
<dbReference type="PANTHER" id="PTHR21461">
    <property type="entry name" value="GLYCOSYLTRANSFERASE FAMILY 92 PROTEIN"/>
    <property type="match status" value="1"/>
</dbReference>
<keyword evidence="10" id="KW-1185">Reference proteome</keyword>
<keyword evidence="3 8" id="KW-0328">Glycosyltransferase</keyword>
<name>A0AAD8CQ04_ACIOX</name>
<organism evidence="9 10">
    <name type="scientific">Acipenser oxyrinchus oxyrinchus</name>
    <dbReference type="NCBI Taxonomy" id="40147"/>
    <lineage>
        <taxon>Eukaryota</taxon>
        <taxon>Metazoa</taxon>
        <taxon>Chordata</taxon>
        <taxon>Craniata</taxon>
        <taxon>Vertebrata</taxon>
        <taxon>Euteleostomi</taxon>
        <taxon>Actinopterygii</taxon>
        <taxon>Chondrostei</taxon>
        <taxon>Acipenseriformes</taxon>
        <taxon>Acipenseridae</taxon>
        <taxon>Acipenser</taxon>
    </lineage>
</organism>
<evidence type="ECO:0000256" key="3">
    <source>
        <dbReference type="ARBA" id="ARBA00022676"/>
    </source>
</evidence>
<keyword evidence="4 8" id="KW-0808">Transferase</keyword>
<dbReference type="Proteomes" id="UP001230051">
    <property type="component" value="Unassembled WGS sequence"/>
</dbReference>